<keyword evidence="3" id="KW-1185">Reference proteome</keyword>
<proteinExistence type="predicted"/>
<name>A0A1B0DQ59_PHLPP</name>
<dbReference type="VEuPathDB" id="VectorBase:PPAI010649"/>
<feature type="domain" description="ZNF380 coiled-coil" evidence="1">
    <location>
        <begin position="5"/>
        <end position="73"/>
    </location>
</feature>
<dbReference type="AlphaFoldDB" id="A0A1B0DQ59"/>
<evidence type="ECO:0000259" key="1">
    <source>
        <dbReference type="Pfam" id="PF23406"/>
    </source>
</evidence>
<organism evidence="2 3">
    <name type="scientific">Phlebotomus papatasi</name>
    <name type="common">Sandfly</name>
    <dbReference type="NCBI Taxonomy" id="29031"/>
    <lineage>
        <taxon>Eukaryota</taxon>
        <taxon>Metazoa</taxon>
        <taxon>Ecdysozoa</taxon>
        <taxon>Arthropoda</taxon>
        <taxon>Hexapoda</taxon>
        <taxon>Insecta</taxon>
        <taxon>Pterygota</taxon>
        <taxon>Neoptera</taxon>
        <taxon>Endopterygota</taxon>
        <taxon>Diptera</taxon>
        <taxon>Nematocera</taxon>
        <taxon>Psychodoidea</taxon>
        <taxon>Psychodidae</taxon>
        <taxon>Phlebotomus</taxon>
        <taxon>Phlebotomus</taxon>
    </lineage>
</organism>
<protein>
    <recommendedName>
        <fullName evidence="1">ZNF380 coiled-coil domain-containing protein</fullName>
    </recommendedName>
</protein>
<dbReference type="EMBL" id="AJVK01018897">
    <property type="status" value="NOT_ANNOTATED_CDS"/>
    <property type="molecule type" value="Genomic_DNA"/>
</dbReference>
<sequence>MILIFFNDPVKYAKSGNHQKYKDLVKEEWENFQCAIREATKQVFNAIIAENQEESTAEKQSDEIEEHVKEFIKRVKSSGA</sequence>
<evidence type="ECO:0000313" key="2">
    <source>
        <dbReference type="EnsemblMetazoa" id="PPAI010649-PA"/>
    </source>
</evidence>
<accession>A0A1B0DQ59</accession>
<evidence type="ECO:0000313" key="3">
    <source>
        <dbReference type="Proteomes" id="UP000092462"/>
    </source>
</evidence>
<dbReference type="Proteomes" id="UP000092462">
    <property type="component" value="Unassembled WGS sequence"/>
</dbReference>
<dbReference type="EnsemblMetazoa" id="PPAI010649-RA">
    <property type="protein sequence ID" value="PPAI010649-PA"/>
    <property type="gene ID" value="PPAI010649"/>
</dbReference>
<reference evidence="2" key="1">
    <citation type="submission" date="2022-08" db="UniProtKB">
        <authorList>
            <consortium name="EnsemblMetazoa"/>
        </authorList>
    </citation>
    <scope>IDENTIFICATION</scope>
    <source>
        <strain evidence="2">Israel</strain>
    </source>
</reference>
<dbReference type="InterPro" id="IPR059039">
    <property type="entry name" value="ZNF380_CC"/>
</dbReference>
<dbReference type="Pfam" id="PF23406">
    <property type="entry name" value="ZNF380_CC"/>
    <property type="match status" value="1"/>
</dbReference>